<dbReference type="SMART" id="SM00320">
    <property type="entry name" value="WD40"/>
    <property type="match status" value="16"/>
</dbReference>
<evidence type="ECO:0000256" key="4">
    <source>
        <dbReference type="SAM" id="Coils"/>
    </source>
</evidence>
<reference evidence="7" key="1">
    <citation type="journal article" date="2020" name="Fungal Divers.">
        <title>Resolving the Mortierellaceae phylogeny through synthesis of multi-gene phylogenetics and phylogenomics.</title>
        <authorList>
            <person name="Vandepol N."/>
            <person name="Liber J."/>
            <person name="Desiro A."/>
            <person name="Na H."/>
            <person name="Kennedy M."/>
            <person name="Barry K."/>
            <person name="Grigoriev I.V."/>
            <person name="Miller A.N."/>
            <person name="O'Donnell K."/>
            <person name="Stajich J.E."/>
            <person name="Bonito G."/>
        </authorList>
    </citation>
    <scope>NUCLEOTIDE SEQUENCE</scope>
    <source>
        <strain evidence="7">NRRL 2769</strain>
    </source>
</reference>
<dbReference type="PROSITE" id="PS00675">
    <property type="entry name" value="SIGMA54_INTERACT_1"/>
    <property type="match status" value="1"/>
</dbReference>
<feature type="repeat" description="WD" evidence="3">
    <location>
        <begin position="1546"/>
        <end position="1587"/>
    </location>
</feature>
<feature type="region of interest" description="Disordered" evidence="5">
    <location>
        <begin position="1927"/>
        <end position="1957"/>
    </location>
</feature>
<feature type="repeat" description="WD" evidence="3">
    <location>
        <begin position="1630"/>
        <end position="1671"/>
    </location>
</feature>
<keyword evidence="4" id="KW-0175">Coiled coil</keyword>
<dbReference type="PROSITE" id="PS50082">
    <property type="entry name" value="WD_REPEATS_2"/>
    <property type="match status" value="15"/>
</dbReference>
<keyword evidence="2" id="KW-0677">Repeat</keyword>
<feature type="repeat" description="WD" evidence="3">
    <location>
        <begin position="1294"/>
        <end position="1335"/>
    </location>
</feature>
<feature type="repeat" description="WD" evidence="3">
    <location>
        <begin position="1588"/>
        <end position="1629"/>
    </location>
</feature>
<dbReference type="PROSITE" id="PS50294">
    <property type="entry name" value="WD_REPEATS_REGION"/>
    <property type="match status" value="14"/>
</dbReference>
<feature type="repeat" description="WD" evidence="3">
    <location>
        <begin position="1336"/>
        <end position="1377"/>
    </location>
</feature>
<feature type="repeat" description="WD" evidence="3">
    <location>
        <begin position="1714"/>
        <end position="1755"/>
    </location>
</feature>
<accession>A0A9P6T1U9</accession>
<dbReference type="InterPro" id="IPR016024">
    <property type="entry name" value="ARM-type_fold"/>
</dbReference>
<protein>
    <recommendedName>
        <fullName evidence="6">Arm-like repeat domain-containing protein</fullName>
    </recommendedName>
</protein>
<proteinExistence type="predicted"/>
<dbReference type="SUPFAM" id="SSF48371">
    <property type="entry name" value="ARM repeat"/>
    <property type="match status" value="1"/>
</dbReference>
<feature type="repeat" description="WD" evidence="3">
    <location>
        <begin position="1504"/>
        <end position="1545"/>
    </location>
</feature>
<dbReference type="FunFam" id="2.130.10.10:FF:000228">
    <property type="entry name" value="COMPASS-like H3K4 histone methylase component WDR5A"/>
    <property type="match status" value="2"/>
</dbReference>
<feature type="repeat" description="WD" evidence="3">
    <location>
        <begin position="1798"/>
        <end position="1839"/>
    </location>
</feature>
<dbReference type="InterPro" id="IPR056251">
    <property type="entry name" value="Arm_rpt_dom"/>
</dbReference>
<feature type="compositionally biased region" description="Low complexity" evidence="5">
    <location>
        <begin position="1933"/>
        <end position="1953"/>
    </location>
</feature>
<name>A0A9P6T1U9_9FUNG</name>
<evidence type="ECO:0000259" key="6">
    <source>
        <dbReference type="Pfam" id="PF23948"/>
    </source>
</evidence>
<dbReference type="PRINTS" id="PR00320">
    <property type="entry name" value="GPROTEINBRPT"/>
</dbReference>
<dbReference type="InterPro" id="IPR019775">
    <property type="entry name" value="WD40_repeat_CS"/>
</dbReference>
<feature type="coiled-coil region" evidence="4">
    <location>
        <begin position="2167"/>
        <end position="2215"/>
    </location>
</feature>
<dbReference type="GO" id="GO:0035097">
    <property type="term" value="C:histone methyltransferase complex"/>
    <property type="evidence" value="ECO:0007669"/>
    <property type="project" value="UniProtKB-ARBA"/>
</dbReference>
<dbReference type="InterPro" id="IPR001646">
    <property type="entry name" value="5peptide_repeat"/>
</dbReference>
<feature type="compositionally biased region" description="Acidic residues" evidence="5">
    <location>
        <begin position="2040"/>
        <end position="2066"/>
    </location>
</feature>
<dbReference type="PANTHER" id="PTHR22847:SF637">
    <property type="entry name" value="WD REPEAT DOMAIN 5B"/>
    <property type="match status" value="1"/>
</dbReference>
<evidence type="ECO:0000256" key="3">
    <source>
        <dbReference type="PROSITE-ProRule" id="PRU00221"/>
    </source>
</evidence>
<dbReference type="InterPro" id="IPR020472">
    <property type="entry name" value="WD40_PAC1"/>
</dbReference>
<evidence type="ECO:0000256" key="1">
    <source>
        <dbReference type="ARBA" id="ARBA00022574"/>
    </source>
</evidence>
<feature type="repeat" description="WD" evidence="3">
    <location>
        <begin position="1756"/>
        <end position="1797"/>
    </location>
</feature>
<comment type="caution">
    <text evidence="7">The sequence shown here is derived from an EMBL/GenBank/DDBJ whole genome shotgun (WGS) entry which is preliminary data.</text>
</comment>
<feature type="repeat" description="WD" evidence="3">
    <location>
        <begin position="1378"/>
        <end position="1419"/>
    </location>
</feature>
<dbReference type="InterPro" id="IPR027417">
    <property type="entry name" value="P-loop_NTPase"/>
</dbReference>
<dbReference type="PROSITE" id="PS00678">
    <property type="entry name" value="WD_REPEATS_1"/>
    <property type="match status" value="12"/>
</dbReference>
<feature type="repeat" description="WD" evidence="3">
    <location>
        <begin position="1420"/>
        <end position="1461"/>
    </location>
</feature>
<dbReference type="Proteomes" id="UP000703661">
    <property type="component" value="Unassembled WGS sequence"/>
</dbReference>
<dbReference type="EMBL" id="JAAAID010000315">
    <property type="protein sequence ID" value="KAG0019044.1"/>
    <property type="molecule type" value="Genomic_DNA"/>
</dbReference>
<feature type="repeat" description="WD" evidence="3">
    <location>
        <begin position="1672"/>
        <end position="1713"/>
    </location>
</feature>
<dbReference type="InterPro" id="IPR036322">
    <property type="entry name" value="WD40_repeat_dom_sf"/>
</dbReference>
<dbReference type="Pfam" id="PF23948">
    <property type="entry name" value="ARM_5"/>
    <property type="match status" value="1"/>
</dbReference>
<evidence type="ECO:0000256" key="2">
    <source>
        <dbReference type="ARBA" id="ARBA00022737"/>
    </source>
</evidence>
<dbReference type="PANTHER" id="PTHR22847">
    <property type="entry name" value="WD40 REPEAT PROTEIN"/>
    <property type="match status" value="1"/>
</dbReference>
<dbReference type="CDD" id="cd00200">
    <property type="entry name" value="WD40"/>
    <property type="match status" value="2"/>
</dbReference>
<dbReference type="Pfam" id="PF00400">
    <property type="entry name" value="WD40"/>
    <property type="match status" value="16"/>
</dbReference>
<feature type="region of interest" description="Disordered" evidence="5">
    <location>
        <begin position="2032"/>
        <end position="2093"/>
    </location>
</feature>
<feature type="compositionally biased region" description="Polar residues" evidence="5">
    <location>
        <begin position="2068"/>
        <end position="2077"/>
    </location>
</feature>
<dbReference type="Gene3D" id="2.130.10.10">
    <property type="entry name" value="YVTN repeat-like/Quinoprotein amine dehydrogenase"/>
    <property type="match status" value="7"/>
</dbReference>
<evidence type="ECO:0000313" key="7">
    <source>
        <dbReference type="EMBL" id="KAG0019044.1"/>
    </source>
</evidence>
<feature type="repeat" description="WD" evidence="3">
    <location>
        <begin position="1840"/>
        <end position="1875"/>
    </location>
</feature>
<dbReference type="Pfam" id="PF00805">
    <property type="entry name" value="Pentapeptide"/>
    <property type="match status" value="1"/>
</dbReference>
<dbReference type="Gene3D" id="3.40.50.300">
    <property type="entry name" value="P-loop containing nucleotide triphosphate hydrolases"/>
    <property type="match status" value="1"/>
</dbReference>
<dbReference type="InterPro" id="IPR001680">
    <property type="entry name" value="WD40_rpt"/>
</dbReference>
<keyword evidence="8" id="KW-1185">Reference proteome</keyword>
<feature type="repeat" description="WD" evidence="3">
    <location>
        <begin position="1462"/>
        <end position="1503"/>
    </location>
</feature>
<dbReference type="InterPro" id="IPR015943">
    <property type="entry name" value="WD40/YVTN_repeat-like_dom_sf"/>
</dbReference>
<organism evidence="7 8">
    <name type="scientific">Entomortierella chlamydospora</name>
    <dbReference type="NCBI Taxonomy" id="101097"/>
    <lineage>
        <taxon>Eukaryota</taxon>
        <taxon>Fungi</taxon>
        <taxon>Fungi incertae sedis</taxon>
        <taxon>Mucoromycota</taxon>
        <taxon>Mortierellomycotina</taxon>
        <taxon>Mortierellomycetes</taxon>
        <taxon>Mortierellales</taxon>
        <taxon>Mortierellaceae</taxon>
        <taxon>Entomortierella</taxon>
    </lineage>
</organism>
<keyword evidence="1 3" id="KW-0853">WD repeat</keyword>
<dbReference type="Gene3D" id="2.160.20.80">
    <property type="entry name" value="E3 ubiquitin-protein ligase SopA"/>
    <property type="match status" value="1"/>
</dbReference>
<evidence type="ECO:0000256" key="5">
    <source>
        <dbReference type="SAM" id="MobiDB-lite"/>
    </source>
</evidence>
<sequence length="2253" mass="250391">MVRNPFSSPTSGLSLNDALEIANRHLENARKENDPEKALRLIRNAKSVIKDAERIFTAARVGNQNQDDGIANAYFEHGRVLEELGYHNKAQKSRSKAEKWGYIHTSSQQTGSSRLGNIGSPLRLSLCPPAALSAIPSIAAAIYQGIPESEVELLTRQNHSQDATSKEIEICMLDASKDSAQIPRAIFGQGVAPPVTKYALPEADGRITSASQLAYCLSLLDPLLISEDELDENERDWLQAKLNDPDEQQRLRAMATDVIRAFARDELKKPNVVAEVVSLTAVLDQDDFRRLLQLFVDGIAQSVLLEVHLLDGLAQLIQNASPGFIDADDLIKVLELLGTRLRDIHSQSAQHSYRLALVVSRVLDSMVDNRVEGISHEHLHEPLSEYLQDLQHSSNTSLVYQAAYAWQALQYIPDDEPVLETLLRRTGKLTLGVSGVVSAVKALDLDRFILGLQSIQGGMAGAGNAIEAVKETYSDARALIGSGQRLLESLKESTNFSCKRVWYPALRGLDILVQGGLFAEFEKLVREAPCQYDPAFQCGVCQRLGEIAANTVWNADIRGGAVIFLGDLYKDDVKWGREVSIRQLILSILNQLTDPSKGVIADQAQTLLQELERDGNSEERALHQSCVQDYAGELPLMVGLPQQGSLLLDRVQDKPDIETPLRQLKHIRLKERGEDVYISPRAKAGQTAMGDFDLTSIVQEFLASERKVFLLLGDSGAGKSTFNRALEISLWDKYDKVGGRIPLFIHLPAIDKPELDLIAKQLRILDFTDNQIRELKMHHEFVVICDGYDESQQTRNLYTSNQLNQPGGWRAQMVISCRTEYNGVDYRDCFRPASRNGGGNLKLFQEAVITPFNADQIQDYVDQYVLMRKSSWESKDYQKAFKQIPNLQDLVKNPFLLKLALEVLPLLLDTSSEFTAARITRVGLYDRFVEQWIERGKVRLEEIELSSRDKDDFKILLSSGFKDLSIILLKELATAMYDNQDGNPLVSYSDYRDRKTWKEGFFNDRDGRHLLREAIPLIRNGDQFKFIHKSVLEYGITLSIFDPNEHNEDMEPTSAKTRRGSAASTLSFEAPAIAEEAMIPIEQSLLDSPLGRRTFVRDPSILLFLVERVQEQPVFKDQLLALVERSKTDKSARIAAANAITILVKAGIQFNGADLRRIKIPGADLSYGVFDSAQFDGADLRKVNLRSIWLRNANLDGALMTGAQFCELPFIQEDSSVNCCAFSPDGNIYAVGLAGGDINLYETLGWRRIQPMKGHGGHINDLAFSAVGDQIASGGNDNTVRLWNVESGDCIHTLEGHSDSITSVVYSPNGGRVASGSSDKTIRLWDIESFTCIQTFQGHEEGIIRLEYSRKGDQIASACWDSTVRLWDVKSGSCVCILQGHTNSVHSAVYSPKGDQIASGSWDTTVRLWDVESGNCIHTLRGHSSMINCVTYSQGGDQVASGSWDRTVRLWDTETGKCVHTLEGHDSDIICLAYSPKGDQVASGGHDGTVRLWDVDTGNCIHNLQGHISRVTCFAYSPKGDRIASGSWDDTIRLWDVDSGNYVHKVQGHSDTITCVAYAPNRSQIASGSWDETVRLWDIDSGICVHTLRGHGSMITSIAYSPTGSQVATGSGAQTVLLWDVDTGNCLHTLLGHSSRINSIAYSPEGSQIASGSDDASLRLWDASLGTCIHNLEGHHSEITKIAYSPKGDLIISGSEDTTVRLWDVNTGGCIHTLQGHSMRVVEVMFSPNGDLAASGSFDHTVRLWDVKTGNCVHTLQDHTEYITSVVFSPKGNWLASGSEDNTLRLWDVESGLCIHTLEGHTHFVASIVFSPEGDQVVTGSRDDSVKLWDIDGGQCLATITGFKGSINHLVWEKTLHGQYLVTGSEDRSVRRWQIIKEGDEHKMQLVWSTSHKVLTVNNASFEEVQGLSQLDWLLLAQLKASNQNSRDSATLQSQSPLIQQQQHQQRQTTATSNRKSCSVAIKTISNTIKQRGSKATAGEGDTTKGSLQKRISDVCPVFNRLAEIFETDFDPNPLIGWDSITAVDNFNHDQEAEISSSSLDEDEDEVEEDDEVEECDENSEVDSSDDNTGFRNNTPTAGRMMNKGGGPASKRRKIDPELQKLERLERAVASLAKPRQQALNQLEAIRNDLKNREAVLLAREQELTKTLHEREIAHAAVLRQQSLDHEKMLARRIEEHERRVIELKEEKEEFKAQKEESKAEKEELKKQREALAKRWGAFFRAYNPRDDLRVQEEAVSAGLDGSLIQDRNKSFP</sequence>
<dbReference type="InterPro" id="IPR025662">
    <property type="entry name" value="Sigma_54_int_dom_ATP-bd_1"/>
</dbReference>
<feature type="domain" description="Arm-like repeat" evidence="6">
    <location>
        <begin position="238"/>
        <end position="608"/>
    </location>
</feature>
<dbReference type="SUPFAM" id="SSF50978">
    <property type="entry name" value="WD40 repeat-like"/>
    <property type="match status" value="3"/>
</dbReference>
<dbReference type="SUPFAM" id="SSF141571">
    <property type="entry name" value="Pentapeptide repeat-like"/>
    <property type="match status" value="1"/>
</dbReference>
<gene>
    <name evidence="7" type="ORF">BGZ80_006381</name>
</gene>
<evidence type="ECO:0000313" key="8">
    <source>
        <dbReference type="Proteomes" id="UP000703661"/>
    </source>
</evidence>
<feature type="repeat" description="WD" evidence="3">
    <location>
        <begin position="1252"/>
        <end position="1293"/>
    </location>
</feature>